<comment type="caution">
    <text evidence="2">The sequence shown here is derived from an EMBL/GenBank/DDBJ whole genome shotgun (WGS) entry which is preliminary data.</text>
</comment>
<keyword evidence="1" id="KW-0812">Transmembrane</keyword>
<feature type="transmembrane region" description="Helical" evidence="1">
    <location>
        <begin position="142"/>
        <end position="163"/>
    </location>
</feature>
<feature type="transmembrane region" description="Helical" evidence="1">
    <location>
        <begin position="70"/>
        <end position="90"/>
    </location>
</feature>
<evidence type="ECO:0008006" key="4">
    <source>
        <dbReference type="Google" id="ProtNLM"/>
    </source>
</evidence>
<organism evidence="2 3">
    <name type="scientific">Peronospora matthiolae</name>
    <dbReference type="NCBI Taxonomy" id="2874970"/>
    <lineage>
        <taxon>Eukaryota</taxon>
        <taxon>Sar</taxon>
        <taxon>Stramenopiles</taxon>
        <taxon>Oomycota</taxon>
        <taxon>Peronosporomycetes</taxon>
        <taxon>Peronosporales</taxon>
        <taxon>Peronosporaceae</taxon>
        <taxon>Peronospora</taxon>
    </lineage>
</organism>
<evidence type="ECO:0000256" key="1">
    <source>
        <dbReference type="SAM" id="Phobius"/>
    </source>
</evidence>
<accession>A0AAV1UA51</accession>
<proteinExistence type="predicted"/>
<reference evidence="2" key="1">
    <citation type="submission" date="2024-01" db="EMBL/GenBank/DDBJ databases">
        <authorList>
            <person name="Webb A."/>
        </authorList>
    </citation>
    <scope>NUCLEOTIDE SEQUENCE</scope>
    <source>
        <strain evidence="2">Pm1</strain>
    </source>
</reference>
<keyword evidence="1" id="KW-0472">Membrane</keyword>
<dbReference type="Proteomes" id="UP001162060">
    <property type="component" value="Unassembled WGS sequence"/>
</dbReference>
<evidence type="ECO:0000313" key="2">
    <source>
        <dbReference type="EMBL" id="CAK7930543.1"/>
    </source>
</evidence>
<dbReference type="AlphaFoldDB" id="A0AAV1UA51"/>
<name>A0AAV1UA51_9STRA</name>
<gene>
    <name evidence="2" type="ORF">PM001_LOCUS15693</name>
</gene>
<dbReference type="EMBL" id="CAKLBY020000168">
    <property type="protein sequence ID" value="CAK7930543.1"/>
    <property type="molecule type" value="Genomic_DNA"/>
</dbReference>
<feature type="transmembrane region" description="Helical" evidence="1">
    <location>
        <begin position="7"/>
        <end position="25"/>
    </location>
</feature>
<evidence type="ECO:0000313" key="3">
    <source>
        <dbReference type="Proteomes" id="UP001162060"/>
    </source>
</evidence>
<protein>
    <recommendedName>
        <fullName evidence="4">EXPERA domain-containing protein</fullName>
    </recommendedName>
</protein>
<keyword evidence="1" id="KW-1133">Transmembrane helix</keyword>
<sequence length="180" mass="20263">MTIESHGFAAAVGALVPSLLLLLFLEKQWARELPPQCSSVLDRVLWLDPDAIFPHFECLGVSGRALYLDYLAFDLLLFPLIYATALHGLLRRLWPERHLVWCLPGLAALCDVCENVSILELLRRFPQRWQTLERGVSVLTRAKWIVLLSANVFVVLGIGRVGLQTAVRKRTTTTTTAKDE</sequence>